<evidence type="ECO:0000313" key="11">
    <source>
        <dbReference type="Proteomes" id="UP001634394"/>
    </source>
</evidence>
<dbReference type="GO" id="GO:0001868">
    <property type="term" value="P:regulation of complement activation, lectin pathway"/>
    <property type="evidence" value="ECO:0007669"/>
    <property type="project" value="UniProtKB-ARBA"/>
</dbReference>
<dbReference type="GO" id="GO:0042806">
    <property type="term" value="F:fucose binding"/>
    <property type="evidence" value="ECO:0007669"/>
    <property type="project" value="UniProtKB-ARBA"/>
</dbReference>
<dbReference type="InterPro" id="IPR008979">
    <property type="entry name" value="Galactose-bd-like_sf"/>
</dbReference>
<dbReference type="Proteomes" id="UP001634394">
    <property type="component" value="Unassembled WGS sequence"/>
</dbReference>
<dbReference type="SUPFAM" id="SSF49785">
    <property type="entry name" value="Galactose-binding domain-like"/>
    <property type="match status" value="2"/>
</dbReference>
<dbReference type="Gene3D" id="2.170.300.10">
    <property type="entry name" value="Tie2 ligand-binding domain superfamily"/>
    <property type="match status" value="1"/>
</dbReference>
<keyword evidence="8" id="KW-0472">Membrane</keyword>
<keyword evidence="4" id="KW-0479">Metal-binding</keyword>
<reference evidence="10 11" key="1">
    <citation type="submission" date="2024-11" db="EMBL/GenBank/DDBJ databases">
        <title>Chromosome-level genome assembly of the freshwater bivalve Anodonta woodiana.</title>
        <authorList>
            <person name="Chen X."/>
        </authorList>
    </citation>
    <scope>NUCLEOTIDE SEQUENCE [LARGE SCALE GENOMIC DNA]</scope>
    <source>
        <strain evidence="10">MN2024</strain>
        <tissue evidence="10">Gills</tissue>
    </source>
</reference>
<comment type="subunit">
    <text evidence="3">Homotrimer.</text>
</comment>
<comment type="similarity">
    <text evidence="2">Belongs to the fucolectin family.</text>
</comment>
<organism evidence="10 11">
    <name type="scientific">Sinanodonta woodiana</name>
    <name type="common">Chinese pond mussel</name>
    <name type="synonym">Anodonta woodiana</name>
    <dbReference type="NCBI Taxonomy" id="1069815"/>
    <lineage>
        <taxon>Eukaryota</taxon>
        <taxon>Metazoa</taxon>
        <taxon>Spiralia</taxon>
        <taxon>Lophotrochozoa</taxon>
        <taxon>Mollusca</taxon>
        <taxon>Bivalvia</taxon>
        <taxon>Autobranchia</taxon>
        <taxon>Heteroconchia</taxon>
        <taxon>Palaeoheterodonta</taxon>
        <taxon>Unionida</taxon>
        <taxon>Unionoidea</taxon>
        <taxon>Unionidae</taxon>
        <taxon>Unioninae</taxon>
        <taxon>Sinanodonta</taxon>
    </lineage>
</organism>
<dbReference type="InterPro" id="IPR051941">
    <property type="entry name" value="BG_Antigen-Binding_Lectin"/>
</dbReference>
<evidence type="ECO:0000256" key="4">
    <source>
        <dbReference type="ARBA" id="ARBA00022723"/>
    </source>
</evidence>
<evidence type="ECO:0000256" key="6">
    <source>
        <dbReference type="ARBA" id="ARBA00022837"/>
    </source>
</evidence>
<keyword evidence="5" id="KW-0430">Lectin</keyword>
<evidence type="ECO:0000256" key="3">
    <source>
        <dbReference type="ARBA" id="ARBA00011233"/>
    </source>
</evidence>
<protein>
    <recommendedName>
        <fullName evidence="9">Fucolectin tachylectin-4 pentraxin-1 domain-containing protein</fullName>
    </recommendedName>
</protein>
<comment type="caution">
    <text evidence="10">The sequence shown here is derived from an EMBL/GenBank/DDBJ whole genome shotgun (WGS) entry which is preliminary data.</text>
</comment>
<dbReference type="PANTHER" id="PTHR45713">
    <property type="entry name" value="FTP DOMAIN-CONTAINING PROTEIN"/>
    <property type="match status" value="1"/>
</dbReference>
<dbReference type="InterPro" id="IPR006585">
    <property type="entry name" value="FTP1"/>
</dbReference>
<feature type="domain" description="Fucolectin tachylectin-4 pentraxin-1" evidence="9">
    <location>
        <begin position="224"/>
        <end position="369"/>
    </location>
</feature>
<evidence type="ECO:0000256" key="8">
    <source>
        <dbReference type="SAM" id="Phobius"/>
    </source>
</evidence>
<proteinExistence type="inferred from homology"/>
<evidence type="ECO:0000259" key="9">
    <source>
        <dbReference type="SMART" id="SM00607"/>
    </source>
</evidence>
<accession>A0ABD3WZF2</accession>
<evidence type="ECO:0000256" key="2">
    <source>
        <dbReference type="ARBA" id="ARBA00010147"/>
    </source>
</evidence>
<evidence type="ECO:0000256" key="7">
    <source>
        <dbReference type="ARBA" id="ARBA00023157"/>
    </source>
</evidence>
<dbReference type="SUPFAM" id="SSF57184">
    <property type="entry name" value="Growth factor receptor domain"/>
    <property type="match status" value="1"/>
</dbReference>
<feature type="transmembrane region" description="Helical" evidence="8">
    <location>
        <begin position="426"/>
        <end position="451"/>
    </location>
</feature>
<keyword evidence="6" id="KW-0106">Calcium</keyword>
<comment type="function">
    <text evidence="1">Acts as a defensive agent. Recognizes blood group fucosylated oligosaccharides including A, B, H and Lewis B-type antigens. Does not recognize Lewis A antigen and has low affinity for monovalent haptens.</text>
</comment>
<dbReference type="GO" id="GO:0046872">
    <property type="term" value="F:metal ion binding"/>
    <property type="evidence" value="ECO:0007669"/>
    <property type="project" value="UniProtKB-KW"/>
</dbReference>
<name>A0ABD3WZF2_SINWO</name>
<feature type="domain" description="Fucolectin tachylectin-4 pentraxin-1" evidence="9">
    <location>
        <begin position="35"/>
        <end position="180"/>
    </location>
</feature>
<evidence type="ECO:0000313" key="10">
    <source>
        <dbReference type="EMBL" id="KAL3879335.1"/>
    </source>
</evidence>
<evidence type="ECO:0000256" key="1">
    <source>
        <dbReference type="ARBA" id="ARBA00002219"/>
    </source>
</evidence>
<keyword evidence="8" id="KW-1133">Transmembrane helix</keyword>
<dbReference type="Gene3D" id="2.60.120.260">
    <property type="entry name" value="Galactose-binding domain-like"/>
    <property type="match status" value="2"/>
</dbReference>
<feature type="transmembrane region" description="Helical" evidence="8">
    <location>
        <begin position="20"/>
        <end position="39"/>
    </location>
</feature>
<evidence type="ECO:0000256" key="5">
    <source>
        <dbReference type="ARBA" id="ARBA00022734"/>
    </source>
</evidence>
<keyword evidence="11" id="KW-1185">Reference proteome</keyword>
<dbReference type="PANTHER" id="PTHR45713:SF6">
    <property type="entry name" value="F5_8 TYPE C DOMAIN-CONTAINING PROTEIN"/>
    <property type="match status" value="1"/>
</dbReference>
<gene>
    <name evidence="10" type="ORF">ACJMK2_031635</name>
</gene>
<dbReference type="AlphaFoldDB" id="A0ABD3WZF2"/>
<keyword evidence="8" id="KW-0812">Transmembrane</keyword>
<dbReference type="SMART" id="SM00607">
    <property type="entry name" value="FTP"/>
    <property type="match status" value="2"/>
</dbReference>
<keyword evidence="7" id="KW-1015">Disulfide bond</keyword>
<dbReference type="InterPro" id="IPR009030">
    <property type="entry name" value="Growth_fac_rcpt_cys_sf"/>
</dbReference>
<dbReference type="EMBL" id="JBJQND010000004">
    <property type="protein sequence ID" value="KAL3879335.1"/>
    <property type="molecule type" value="Genomic_DNA"/>
</dbReference>
<sequence>MFRKDITCLSAMRFTSCMRYIIFIMIFYCHTLSGLRNFALNKCAYQSSTVKYNNFDWTADKAVDGNTDSGNPDNSRTCSETAVRMGNHTWEVDIGFMFIVNHVLIYERSDGTDQLSGFLVIIGNNSNPWRTEMALQKSHSTRHKYILFADYTLARFVSVIRQNSTTLTLCEVEVYGECLHGKYSEFCNLTCGQCSNGEPCNKDTGECLNGCKPGWTGKLCDKGVRNFALNKFAYQSSTEYYNKFYWTADKAVDGNTDGRNPDFSRTCSETDIRMGIHTWEVDIGFMIIVKHVVIYERSDRNDQLSGFEVFIGNDSNSWKANKPLQIKDLGYYRYRGFSYDSLARFVSVIRRDRATLTLCEVEVYGECLDGKYTAFCNHTCGKCFNGEPCNKDTGECLHGCEPGWTGKSCDTDASAKLTQTLFRADLTVIGGSVAGACVGAIIIIIIIIAVLKRGRNTVTGDTEMKINETGVTKDESFKYTADKETSHGRGNIDSNIYCTIEDI</sequence>
<dbReference type="Pfam" id="PF22633">
    <property type="entry name" value="F5_F8_type_C_2"/>
    <property type="match status" value="2"/>
</dbReference>
<dbReference type="GO" id="GO:0010185">
    <property type="term" value="P:regulation of cellular defense response"/>
    <property type="evidence" value="ECO:0007669"/>
    <property type="project" value="UniProtKB-ARBA"/>
</dbReference>